<gene>
    <name evidence="1" type="ORF">TCNE_LOCUS19373</name>
</gene>
<dbReference type="WBParaSite" id="TCNE_0001937701-mRNA-1">
    <property type="protein sequence ID" value="TCNE_0001937701-mRNA-1"/>
    <property type="gene ID" value="TCNE_0001937701"/>
</dbReference>
<protein>
    <submittedName>
        <fullName evidence="1 3">Uncharacterized protein</fullName>
    </submittedName>
</protein>
<evidence type="ECO:0000313" key="1">
    <source>
        <dbReference type="EMBL" id="VDM50694.1"/>
    </source>
</evidence>
<proteinExistence type="predicted"/>
<sequence>MDCGPIPIERPSVDCGFDFVVDLTFARTTYLCDTVSKSSRPCRTPRLYVTLVLDARIRKHSETSGVRRGPENNELEMLGI</sequence>
<name>A0A183VF53_TOXCA</name>
<dbReference type="Proteomes" id="UP000050794">
    <property type="component" value="Unassembled WGS sequence"/>
</dbReference>
<reference evidence="1 2" key="2">
    <citation type="submission" date="2018-11" db="EMBL/GenBank/DDBJ databases">
        <authorList>
            <consortium name="Pathogen Informatics"/>
        </authorList>
    </citation>
    <scope>NUCLEOTIDE SEQUENCE [LARGE SCALE GENOMIC DNA]</scope>
</reference>
<accession>A0A183VF53</accession>
<organism evidence="2 3">
    <name type="scientific">Toxocara canis</name>
    <name type="common">Canine roundworm</name>
    <dbReference type="NCBI Taxonomy" id="6265"/>
    <lineage>
        <taxon>Eukaryota</taxon>
        <taxon>Metazoa</taxon>
        <taxon>Ecdysozoa</taxon>
        <taxon>Nematoda</taxon>
        <taxon>Chromadorea</taxon>
        <taxon>Rhabditida</taxon>
        <taxon>Spirurina</taxon>
        <taxon>Ascaridomorpha</taxon>
        <taxon>Ascaridoidea</taxon>
        <taxon>Toxocaridae</taxon>
        <taxon>Toxocara</taxon>
    </lineage>
</organism>
<reference evidence="3" key="1">
    <citation type="submission" date="2016-06" db="UniProtKB">
        <authorList>
            <consortium name="WormBaseParasite"/>
        </authorList>
    </citation>
    <scope>IDENTIFICATION</scope>
</reference>
<dbReference type="AlphaFoldDB" id="A0A183VF53"/>
<keyword evidence="2" id="KW-1185">Reference proteome</keyword>
<evidence type="ECO:0000313" key="3">
    <source>
        <dbReference type="WBParaSite" id="TCNE_0001937701-mRNA-1"/>
    </source>
</evidence>
<evidence type="ECO:0000313" key="2">
    <source>
        <dbReference type="Proteomes" id="UP000050794"/>
    </source>
</evidence>
<dbReference type="EMBL" id="UYWY01026807">
    <property type="protein sequence ID" value="VDM50694.1"/>
    <property type="molecule type" value="Genomic_DNA"/>
</dbReference>